<dbReference type="InterPro" id="IPR010872">
    <property type="entry name" value="MDMPI_C-term_domain"/>
</dbReference>
<dbReference type="SUPFAM" id="SSF109854">
    <property type="entry name" value="DinB/YfiT-like putative metalloenzymes"/>
    <property type="match status" value="1"/>
</dbReference>
<dbReference type="SUPFAM" id="SSF55718">
    <property type="entry name" value="SCP-like"/>
    <property type="match status" value="1"/>
</dbReference>
<dbReference type="Pfam" id="PF07398">
    <property type="entry name" value="MDMPI_C"/>
    <property type="match status" value="1"/>
</dbReference>
<dbReference type="Proteomes" id="UP000198765">
    <property type="component" value="Chromosome I"/>
</dbReference>
<evidence type="ECO:0000259" key="2">
    <source>
        <dbReference type="Pfam" id="PF11716"/>
    </source>
</evidence>
<dbReference type="NCBIfam" id="TIGR03083">
    <property type="entry name" value="maleylpyruvate isomerase family mycothiol-dependent enzyme"/>
    <property type="match status" value="1"/>
</dbReference>
<feature type="domain" description="MDMPI C-terminal" evidence="1">
    <location>
        <begin position="155"/>
        <end position="234"/>
    </location>
</feature>
<name>A0A1A8ZUM2_9ACTN</name>
<evidence type="ECO:0000313" key="4">
    <source>
        <dbReference type="Proteomes" id="UP000198765"/>
    </source>
</evidence>
<dbReference type="RefSeq" id="WP_091195884.1">
    <property type="nucleotide sequence ID" value="NZ_LT594324.1"/>
</dbReference>
<proteinExistence type="predicted"/>
<protein>
    <submittedName>
        <fullName evidence="3">Maleylpyruvate isomerase</fullName>
    </submittedName>
</protein>
<dbReference type="GO" id="GO:0046872">
    <property type="term" value="F:metal ion binding"/>
    <property type="evidence" value="ECO:0007669"/>
    <property type="project" value="InterPro"/>
</dbReference>
<dbReference type="EMBL" id="LT594324">
    <property type="protein sequence ID" value="SBT47822.1"/>
    <property type="molecule type" value="Genomic_DNA"/>
</dbReference>
<accession>A0A1A8ZUM2</accession>
<gene>
    <name evidence="3" type="ORF">GA0070621_3000</name>
</gene>
<dbReference type="GO" id="GO:0016853">
    <property type="term" value="F:isomerase activity"/>
    <property type="evidence" value="ECO:0007669"/>
    <property type="project" value="UniProtKB-KW"/>
</dbReference>
<organism evidence="3 4">
    <name type="scientific">Micromonospora narathiwatensis</name>
    <dbReference type="NCBI Taxonomy" id="299146"/>
    <lineage>
        <taxon>Bacteria</taxon>
        <taxon>Bacillati</taxon>
        <taxon>Actinomycetota</taxon>
        <taxon>Actinomycetes</taxon>
        <taxon>Micromonosporales</taxon>
        <taxon>Micromonosporaceae</taxon>
        <taxon>Micromonospora</taxon>
    </lineage>
</organism>
<dbReference type="InterPro" id="IPR017517">
    <property type="entry name" value="Maleyloyr_isom"/>
</dbReference>
<reference evidence="3 4" key="1">
    <citation type="submission" date="2016-06" db="EMBL/GenBank/DDBJ databases">
        <authorList>
            <person name="Kjaerup R.B."/>
            <person name="Dalgaard T.S."/>
            <person name="Juul-Madsen H.R."/>
        </authorList>
    </citation>
    <scope>NUCLEOTIDE SEQUENCE [LARGE SCALE GENOMIC DNA]</scope>
    <source>
        <strain evidence="3 4">DSM 45248</strain>
    </source>
</reference>
<evidence type="ECO:0000259" key="1">
    <source>
        <dbReference type="Pfam" id="PF07398"/>
    </source>
</evidence>
<dbReference type="InterPro" id="IPR034660">
    <property type="entry name" value="DinB/YfiT-like"/>
</dbReference>
<dbReference type="Gene3D" id="1.20.120.450">
    <property type="entry name" value="dinb family like domain"/>
    <property type="match status" value="1"/>
</dbReference>
<sequence length="238" mass="25002">MTSDPLLLTGEVDAATDRLLRTVAAFDAADVAAASPLPGWTRGHVLAHLARNADGFVNLLTAARTGEPIPMYASAEARATDIEAGAGRAPADLLDDLRRSAERFAAAVDAMPVEAWAATVQTRRGPWPAATLVWGRLREVEVHHVDLAAGYRPGDWPDAFAQRLLHEVATGLADDPEAPAMVLRFDGVRHEIVVGEPAGAPTITGAAPELAAWLIGRSAGEVLSVTPDGPLPTPPGWI</sequence>
<keyword evidence="4" id="KW-1185">Reference proteome</keyword>
<dbReference type="OrthoDB" id="5118203at2"/>
<dbReference type="InterPro" id="IPR024344">
    <property type="entry name" value="MDMPI_metal-binding"/>
</dbReference>
<dbReference type="AlphaFoldDB" id="A0A1A8ZUM2"/>
<dbReference type="Gene3D" id="3.30.1050.20">
    <property type="match status" value="1"/>
</dbReference>
<evidence type="ECO:0000313" key="3">
    <source>
        <dbReference type="EMBL" id="SBT47822.1"/>
    </source>
</evidence>
<dbReference type="PATRIC" id="fig|299146.4.peg.3117"/>
<keyword evidence="3" id="KW-0413">Isomerase</keyword>
<dbReference type="Pfam" id="PF11716">
    <property type="entry name" value="MDMPI_N"/>
    <property type="match status" value="1"/>
</dbReference>
<dbReference type="InterPro" id="IPR036527">
    <property type="entry name" value="SCP2_sterol-bd_dom_sf"/>
</dbReference>
<feature type="domain" description="Mycothiol-dependent maleylpyruvate isomerase metal-binding" evidence="2">
    <location>
        <begin position="13"/>
        <end position="148"/>
    </location>
</feature>
<keyword evidence="3" id="KW-0670">Pyruvate</keyword>